<evidence type="ECO:0000256" key="8">
    <source>
        <dbReference type="SAM" id="Phobius"/>
    </source>
</evidence>
<feature type="transmembrane region" description="Helical" evidence="8">
    <location>
        <begin position="159"/>
        <end position="179"/>
    </location>
</feature>
<evidence type="ECO:0000259" key="9">
    <source>
        <dbReference type="SMART" id="SM00014"/>
    </source>
</evidence>
<evidence type="ECO:0000256" key="3">
    <source>
        <dbReference type="ARBA" id="ARBA00022676"/>
    </source>
</evidence>
<evidence type="ECO:0000256" key="7">
    <source>
        <dbReference type="ARBA" id="ARBA00023136"/>
    </source>
</evidence>
<keyword evidence="6 8" id="KW-1133">Transmembrane helix</keyword>
<name>B5YJL7_THEYD</name>
<dbReference type="PANTHER" id="PTHR33908">
    <property type="entry name" value="MANNOSYLTRANSFERASE YKCB-RELATED"/>
    <property type="match status" value="1"/>
</dbReference>
<feature type="transmembrane region" description="Helical" evidence="8">
    <location>
        <begin position="20"/>
        <end position="40"/>
    </location>
</feature>
<dbReference type="GO" id="GO:0016763">
    <property type="term" value="F:pentosyltransferase activity"/>
    <property type="evidence" value="ECO:0000318"/>
    <property type="project" value="GO_Central"/>
</dbReference>
<dbReference type="eggNOG" id="COG0671">
    <property type="taxonomic scope" value="Bacteria"/>
</dbReference>
<dbReference type="GO" id="GO:0009103">
    <property type="term" value="P:lipopolysaccharide biosynthetic process"/>
    <property type="evidence" value="ECO:0007669"/>
    <property type="project" value="UniProtKB-ARBA"/>
</dbReference>
<feature type="domain" description="Phosphatidic acid phosphatase type 2/haloperoxidase" evidence="9">
    <location>
        <begin position="57"/>
        <end position="174"/>
    </location>
</feature>
<keyword evidence="11" id="KW-1185">Reference proteome</keyword>
<organism evidence="10 11">
    <name type="scientific">Thermodesulfovibrio yellowstonii (strain ATCC 51303 / DSM 11347 / YP87)</name>
    <dbReference type="NCBI Taxonomy" id="289376"/>
    <lineage>
        <taxon>Bacteria</taxon>
        <taxon>Pseudomonadati</taxon>
        <taxon>Nitrospirota</taxon>
        <taxon>Thermodesulfovibrionia</taxon>
        <taxon>Thermodesulfovibrionales</taxon>
        <taxon>Thermodesulfovibrionaceae</taxon>
        <taxon>Thermodesulfovibrio</taxon>
    </lineage>
</organism>
<dbReference type="Pfam" id="PF01569">
    <property type="entry name" value="PAP2"/>
    <property type="match status" value="1"/>
</dbReference>
<reference evidence="10 11" key="2">
    <citation type="journal article" date="2015" name="Genome Announc.">
        <title>Genome Sequence of the Sulfate-Reducing Thermophilic Bacterium Thermodesulfovibrio yellowstonii Strain DSM 11347T (Phylum Nitrospirae).</title>
        <authorList>
            <person name="Bhatnagar S."/>
            <person name="Badger J.H."/>
            <person name="Madupu R."/>
            <person name="Khouri H.M."/>
            <person name="O'Connor E.M."/>
            <person name="Robb F.T."/>
            <person name="Ward N.L."/>
            <person name="Eisen J.A."/>
        </authorList>
    </citation>
    <scope>NUCLEOTIDE SEQUENCE [LARGE SCALE GENOMIC DNA]</scope>
    <source>
        <strain evidence="11">ATCC 51303 / DSM 11347 / YP87</strain>
    </source>
</reference>
<evidence type="ECO:0000256" key="6">
    <source>
        <dbReference type="ARBA" id="ARBA00022989"/>
    </source>
</evidence>
<proteinExistence type="predicted"/>
<comment type="subcellular location">
    <subcellularLocation>
        <location evidence="1">Cell membrane</location>
        <topology evidence="1">Multi-pass membrane protein</topology>
    </subcellularLocation>
</comment>
<evidence type="ECO:0000256" key="5">
    <source>
        <dbReference type="ARBA" id="ARBA00022692"/>
    </source>
</evidence>
<dbReference type="Pfam" id="PF13231">
    <property type="entry name" value="PMT_2"/>
    <property type="match status" value="1"/>
</dbReference>
<dbReference type="OrthoDB" id="9811222at2"/>
<dbReference type="Proteomes" id="UP000000718">
    <property type="component" value="Chromosome"/>
</dbReference>
<evidence type="ECO:0000256" key="2">
    <source>
        <dbReference type="ARBA" id="ARBA00022475"/>
    </source>
</evidence>
<feature type="transmembrane region" description="Helical" evidence="8">
    <location>
        <begin position="421"/>
        <end position="442"/>
    </location>
</feature>
<dbReference type="InterPro" id="IPR036938">
    <property type="entry name" value="PAP2/HPO_sf"/>
</dbReference>
<dbReference type="KEGG" id="tye:THEYE_A0589"/>
<keyword evidence="3" id="KW-0328">Glycosyltransferase</keyword>
<feature type="transmembrane region" description="Helical" evidence="8">
    <location>
        <begin position="250"/>
        <end position="268"/>
    </location>
</feature>
<dbReference type="InterPro" id="IPR050297">
    <property type="entry name" value="LipidA_mod_glycosyltrf_83"/>
</dbReference>
<dbReference type="HOGENOM" id="CLU_016165_3_0_0"/>
<accession>B5YJL7</accession>
<dbReference type="STRING" id="289376.THEYE_A0589"/>
<dbReference type="EMBL" id="CP001147">
    <property type="protein sequence ID" value="ACI21130.1"/>
    <property type="molecule type" value="Genomic_DNA"/>
</dbReference>
<dbReference type="InterPro" id="IPR038731">
    <property type="entry name" value="RgtA/B/C-like"/>
</dbReference>
<reference evidence="11" key="1">
    <citation type="submission" date="2008-08" db="EMBL/GenBank/DDBJ databases">
        <title>The complete genome sequence of Thermodesulfovibrio yellowstonii strain ATCC 51303 / DSM 11347 / YP87.</title>
        <authorList>
            <person name="Dodson R.J."/>
            <person name="Durkin A.S."/>
            <person name="Wu M."/>
            <person name="Eisen J."/>
            <person name="Sutton G."/>
        </authorList>
    </citation>
    <scope>NUCLEOTIDE SEQUENCE [LARGE SCALE GENOMIC DNA]</scope>
    <source>
        <strain evidence="11">ATCC 51303 / DSM 11347 / YP87</strain>
    </source>
</reference>
<dbReference type="SUPFAM" id="SSF48317">
    <property type="entry name" value="Acid phosphatase/Vanadium-dependent haloperoxidase"/>
    <property type="match status" value="1"/>
</dbReference>
<dbReference type="eggNOG" id="COG1807">
    <property type="taxonomic scope" value="Bacteria"/>
</dbReference>
<dbReference type="InterPro" id="IPR000326">
    <property type="entry name" value="PAP2/HPO"/>
</dbReference>
<feature type="transmembrane region" description="Helical" evidence="8">
    <location>
        <begin position="369"/>
        <end position="391"/>
    </location>
</feature>
<evidence type="ECO:0000256" key="1">
    <source>
        <dbReference type="ARBA" id="ARBA00004651"/>
    </source>
</evidence>
<feature type="transmembrane region" description="Helical" evidence="8">
    <location>
        <begin position="103"/>
        <end position="120"/>
    </location>
</feature>
<gene>
    <name evidence="10" type="ordered locus">THEYE_A0589</name>
</gene>
<dbReference type="PANTHER" id="PTHR33908:SF11">
    <property type="entry name" value="MEMBRANE PROTEIN"/>
    <property type="match status" value="1"/>
</dbReference>
<evidence type="ECO:0000313" key="10">
    <source>
        <dbReference type="EMBL" id="ACI21130.1"/>
    </source>
</evidence>
<keyword evidence="5 8" id="KW-0812">Transmembrane</keyword>
<evidence type="ECO:0000313" key="11">
    <source>
        <dbReference type="Proteomes" id="UP000000718"/>
    </source>
</evidence>
<feature type="transmembrane region" description="Helical" evidence="8">
    <location>
        <begin position="306"/>
        <end position="321"/>
    </location>
</feature>
<dbReference type="AlphaFoldDB" id="B5YJL7"/>
<dbReference type="Gene3D" id="1.20.144.10">
    <property type="entry name" value="Phosphatidic acid phosphatase type 2/haloperoxidase"/>
    <property type="match status" value="1"/>
</dbReference>
<dbReference type="GO" id="GO:0005886">
    <property type="term" value="C:plasma membrane"/>
    <property type="evidence" value="ECO:0000318"/>
    <property type="project" value="GO_Central"/>
</dbReference>
<keyword evidence="7 8" id="KW-0472">Membrane</keyword>
<evidence type="ECO:0000256" key="4">
    <source>
        <dbReference type="ARBA" id="ARBA00022679"/>
    </source>
</evidence>
<feature type="transmembrane region" description="Helical" evidence="8">
    <location>
        <begin position="454"/>
        <end position="473"/>
    </location>
</feature>
<feature type="transmembrane region" description="Helical" evidence="8">
    <location>
        <begin position="327"/>
        <end position="357"/>
    </location>
</feature>
<dbReference type="InParanoid" id="B5YJL7"/>
<dbReference type="EnsemblBacteria" id="ACI21130">
    <property type="protein sequence ID" value="ACI21130"/>
    <property type="gene ID" value="THEYE_A0589"/>
</dbReference>
<feature type="transmembrane region" description="Helical" evidence="8">
    <location>
        <begin position="186"/>
        <end position="207"/>
    </location>
</feature>
<feature type="transmembrane region" description="Helical" evidence="8">
    <location>
        <begin position="479"/>
        <end position="498"/>
    </location>
</feature>
<feature type="transmembrane region" description="Helical" evidence="8">
    <location>
        <begin position="132"/>
        <end position="153"/>
    </location>
</feature>
<sequence>MEKEIFLFFHKTLSNNFLDILMVFFTQRGWILWLPVFLYMIFKYLKTKNYRYIAYFILAIILGIFLSDWLSLEIKNLIQRVRPCWTEYFRGIVGCTHSYSFPSNHATNALTFSTILILFLKNNSVNTKLRKIFYFYILLIAFFICISRLYLGVHWLTDVLGSIILGILFGFLVFHAIIWVNSLKRVFYFSLFIISLFRIYFILHGPVDISPDEAHYWEWSRRLDLSYYSKGPMIAYLIAFSTWIFGDNPFGVRILAPVCSFLSSFFVYKIGKKLFDEKTGYISGILFQLIPLFSTFGIIFTIDSPFILFWIVSIYLFLIALEGRKNYWLLLGVFIGFGLLTKYTMAFFYLCIFVYLLKKDENRISHFKNPMLYLCIVISFIVFSPVIIWNFQHDWVTLKHTAGQAHIYEGLKVSLKYFAEFIGSQLLVVTPLVFILGVYLLLKPSSLNLQPNHRWLLISLSMPVFAFFLIKSIQGKVQANWAMPAYIPFLIILAHALIQRVYKKLIISAILIAFIFSFINYALPYLNLPEKFDPSARLKGWKELGEKVSEIKKEFEKKGKVVIFSDRYQISSELAFYTKGKPVVYCINLGRRMNQYDLWQSINNELNDLSVVHGIYVVYGTKNEPEPEVSSAFDGCTSENFTVFKKGVKIRDYTIFKCYNFKGMNLKKPENY</sequence>
<keyword evidence="2" id="KW-1003">Cell membrane</keyword>
<dbReference type="SMART" id="SM00014">
    <property type="entry name" value="acidPPc"/>
    <property type="match status" value="1"/>
</dbReference>
<protein>
    <recommendedName>
        <fullName evidence="9">Phosphatidic acid phosphatase type 2/haloperoxidase domain-containing protein</fullName>
    </recommendedName>
</protein>
<keyword evidence="4" id="KW-0808">Transferase</keyword>
<dbReference type="RefSeq" id="WP_012545854.1">
    <property type="nucleotide sequence ID" value="NC_011296.1"/>
</dbReference>
<dbReference type="PATRIC" id="fig|289376.4.peg.583"/>
<feature type="transmembrane region" description="Helical" evidence="8">
    <location>
        <begin position="52"/>
        <end position="72"/>
    </location>
</feature>
<feature type="transmembrane region" description="Helical" evidence="8">
    <location>
        <begin position="505"/>
        <end position="523"/>
    </location>
</feature>